<proteinExistence type="predicted"/>
<keyword evidence="4" id="KW-1185">Reference proteome</keyword>
<dbReference type="EMBL" id="JASGBQ010000023">
    <property type="protein sequence ID" value="MDI9243006.1"/>
    <property type="molecule type" value="Genomic_DNA"/>
</dbReference>
<dbReference type="InterPro" id="IPR008756">
    <property type="entry name" value="Peptidase_M56"/>
</dbReference>
<keyword evidence="1" id="KW-1133">Transmembrane helix</keyword>
<keyword evidence="1" id="KW-0472">Membrane</keyword>
<evidence type="ECO:0000256" key="1">
    <source>
        <dbReference type="SAM" id="Phobius"/>
    </source>
</evidence>
<gene>
    <name evidence="3" type="ORF">QJ036_11080</name>
</gene>
<sequence>MIAIIVEWFFWLVLTSLTGSLAYGLWKIAESILKRKKKYSWLFISTQLVIIFFAFPIIFLSIYLKTIDWKGGAILDVFSISPLLYEILCVLFWIWLVGFLIEMCLYIIERHGMRKIKKYNLCVPYDIRTLCDEIRVENKIRIQVEVFYNLHCKIPSVSGVFRPVIMLPAEALEGEALKVILTHELTHIKHHDLWWKYVTAWIRRIHWFNPVISVLIRDVFEWKETQCDLDVCSSRKISFEQYFTIVIANAGNKKQRSYLFAMTLSESKNSIKRRMEKMNGYRRDKEWKQWSVVALSILFVCMISLTSYAAGEGILYGYHALVDATEVLETEELIPIEELEEEIIPAGTNSGVIEIELEDVMTYSSGTIDMSIPVNALIKTSSFSCGVDDVINVTVGVTPNNVPTRVGIIEPDGIRRAVTSTGMIIHNFSVRKGGFHQVYVENLSGATIAVSGTYLVY</sequence>
<evidence type="ECO:0000313" key="4">
    <source>
        <dbReference type="Proteomes" id="UP001300383"/>
    </source>
</evidence>
<feature type="domain" description="Peptidase M56" evidence="2">
    <location>
        <begin position="86"/>
        <end position="276"/>
    </location>
</feature>
<dbReference type="Proteomes" id="UP001300383">
    <property type="component" value="Unassembled WGS sequence"/>
</dbReference>
<dbReference type="RefSeq" id="WP_283231441.1">
    <property type="nucleotide sequence ID" value="NZ_JASGBQ010000023.1"/>
</dbReference>
<evidence type="ECO:0000313" key="3">
    <source>
        <dbReference type="EMBL" id="MDI9243006.1"/>
    </source>
</evidence>
<comment type="caution">
    <text evidence="3">The sequence shown here is derived from an EMBL/GenBank/DDBJ whole genome shotgun (WGS) entry which is preliminary data.</text>
</comment>
<dbReference type="InterPro" id="IPR052173">
    <property type="entry name" value="Beta-lactam_resp_regulator"/>
</dbReference>
<evidence type="ECO:0000259" key="2">
    <source>
        <dbReference type="Pfam" id="PF05569"/>
    </source>
</evidence>
<feature type="transmembrane region" description="Helical" evidence="1">
    <location>
        <begin position="83"/>
        <end position="108"/>
    </location>
</feature>
<name>A0AAP4BDP1_9FIRM</name>
<protein>
    <submittedName>
        <fullName evidence="3">M56 family metallopeptidase</fullName>
    </submittedName>
</protein>
<feature type="transmembrane region" description="Helical" evidence="1">
    <location>
        <begin position="41"/>
        <end position="63"/>
    </location>
</feature>
<keyword evidence="1" id="KW-0812">Transmembrane</keyword>
<dbReference type="CDD" id="cd07341">
    <property type="entry name" value="M56_BlaR1_MecR1_like"/>
    <property type="match status" value="1"/>
</dbReference>
<organism evidence="3 4">
    <name type="scientific">Fusibacillus kribbianus</name>
    <dbReference type="NCBI Taxonomy" id="3044208"/>
    <lineage>
        <taxon>Bacteria</taxon>
        <taxon>Bacillati</taxon>
        <taxon>Bacillota</taxon>
        <taxon>Clostridia</taxon>
        <taxon>Lachnospirales</taxon>
        <taxon>Lachnospiraceae</taxon>
        <taxon>Fusibacillus</taxon>
    </lineage>
</organism>
<dbReference type="PANTHER" id="PTHR34978">
    <property type="entry name" value="POSSIBLE SENSOR-TRANSDUCER PROTEIN BLAR"/>
    <property type="match status" value="1"/>
</dbReference>
<feature type="transmembrane region" description="Helical" evidence="1">
    <location>
        <begin position="290"/>
        <end position="310"/>
    </location>
</feature>
<dbReference type="Pfam" id="PF05569">
    <property type="entry name" value="Peptidase_M56"/>
    <property type="match status" value="1"/>
</dbReference>
<dbReference type="AlphaFoldDB" id="A0AAP4BDP1"/>
<dbReference type="PANTHER" id="PTHR34978:SF3">
    <property type="entry name" value="SLR0241 PROTEIN"/>
    <property type="match status" value="1"/>
</dbReference>
<reference evidence="3 4" key="1">
    <citation type="submission" date="2023-05" db="EMBL/GenBank/DDBJ databases">
        <title>[ruminococcus] sp. nov., isolated from a pig farm feces dump.</title>
        <authorList>
            <person name="Chang Y.-H."/>
        </authorList>
    </citation>
    <scope>NUCLEOTIDE SEQUENCE [LARGE SCALE GENOMIC DNA]</scope>
    <source>
        <strain evidence="3 4">YH-rum2234</strain>
    </source>
</reference>
<feature type="transmembrane region" description="Helical" evidence="1">
    <location>
        <begin position="6"/>
        <end position="29"/>
    </location>
</feature>
<accession>A0AAP4BDP1</accession>